<evidence type="ECO:0000256" key="11">
    <source>
        <dbReference type="ARBA" id="ARBA00023128"/>
    </source>
</evidence>
<gene>
    <name evidence="16" type="ORF">BZG36_05620</name>
</gene>
<dbReference type="PANTHER" id="PTHR31356:SF58">
    <property type="entry name" value="CYTOCHROME C PEROXIDASE, MITOCHONDRIAL"/>
    <property type="match status" value="1"/>
</dbReference>
<dbReference type="AlphaFoldDB" id="A0A261XSV4"/>
<keyword evidence="5 13" id="KW-0575">Peroxidase</keyword>
<protein>
    <recommendedName>
        <fullName evidence="13">Peroxidase</fullName>
        <ecNumber evidence="13">1.11.1.-</ecNumber>
    </recommendedName>
</protein>
<evidence type="ECO:0000256" key="13">
    <source>
        <dbReference type="RuleBase" id="RU363051"/>
    </source>
</evidence>
<evidence type="ECO:0000256" key="8">
    <source>
        <dbReference type="ARBA" id="ARBA00022946"/>
    </source>
</evidence>
<evidence type="ECO:0000256" key="12">
    <source>
        <dbReference type="ARBA" id="ARBA00049265"/>
    </source>
</evidence>
<dbReference type="InterPro" id="IPR019794">
    <property type="entry name" value="Peroxidases_AS"/>
</dbReference>
<feature type="region of interest" description="Disordered" evidence="14">
    <location>
        <begin position="78"/>
        <end position="100"/>
    </location>
</feature>
<dbReference type="Gene3D" id="1.10.520.10">
    <property type="match status" value="1"/>
</dbReference>
<dbReference type="InterPro" id="IPR002016">
    <property type="entry name" value="Haem_peroxidase"/>
</dbReference>
<evidence type="ECO:0000256" key="2">
    <source>
        <dbReference type="ARBA" id="ARBA00004305"/>
    </source>
</evidence>
<dbReference type="Pfam" id="PF00141">
    <property type="entry name" value="peroxidase"/>
    <property type="match status" value="1"/>
</dbReference>
<dbReference type="PRINTS" id="PR00459">
    <property type="entry name" value="ASPEROXIDASE"/>
</dbReference>
<dbReference type="PANTHER" id="PTHR31356">
    <property type="entry name" value="THYLAKOID LUMENAL 29 KDA PROTEIN, CHLOROPLASTIC-RELATED"/>
    <property type="match status" value="1"/>
</dbReference>
<evidence type="ECO:0000256" key="5">
    <source>
        <dbReference type="ARBA" id="ARBA00022559"/>
    </source>
</evidence>
<evidence type="ECO:0000256" key="7">
    <source>
        <dbReference type="ARBA" id="ARBA00022723"/>
    </source>
</evidence>
<keyword evidence="8" id="KW-0809">Transit peptide</keyword>
<evidence type="ECO:0000313" key="17">
    <source>
        <dbReference type="Proteomes" id="UP000242875"/>
    </source>
</evidence>
<dbReference type="SUPFAM" id="SSF48113">
    <property type="entry name" value="Heme-dependent peroxidases"/>
    <property type="match status" value="1"/>
</dbReference>
<keyword evidence="7" id="KW-0479">Metal-binding</keyword>
<comment type="similarity">
    <text evidence="4">Belongs to the peroxidase family. Cytochrome c peroxidase subfamily.</text>
</comment>
<dbReference type="GO" id="GO:0005758">
    <property type="term" value="C:mitochondrial intermembrane space"/>
    <property type="evidence" value="ECO:0007669"/>
    <property type="project" value="UniProtKB-SubCell"/>
</dbReference>
<evidence type="ECO:0000256" key="4">
    <source>
        <dbReference type="ARBA" id="ARBA00005997"/>
    </source>
</evidence>
<dbReference type="EC" id="1.11.1.-" evidence="13"/>
<comment type="function">
    <text evidence="1">Destroys radicals which are normally produced within the cells and which are toxic to biological systems.</text>
</comment>
<evidence type="ECO:0000256" key="9">
    <source>
        <dbReference type="ARBA" id="ARBA00023002"/>
    </source>
</evidence>
<evidence type="ECO:0000256" key="14">
    <source>
        <dbReference type="SAM" id="MobiDB-lite"/>
    </source>
</evidence>
<evidence type="ECO:0000256" key="3">
    <source>
        <dbReference type="ARBA" id="ARBA00004569"/>
    </source>
</evidence>
<dbReference type="GO" id="GO:0020037">
    <property type="term" value="F:heme binding"/>
    <property type="evidence" value="ECO:0007669"/>
    <property type="project" value="UniProtKB-UniRule"/>
</dbReference>
<dbReference type="InterPro" id="IPR019793">
    <property type="entry name" value="Peroxidases_heam-ligand_BS"/>
</dbReference>
<reference evidence="16 17" key="1">
    <citation type="journal article" date="2017" name="Mycologia">
        <title>Bifiguratus adelaidae, gen. et sp. nov., a new member of Mucoromycotina in endophytic and soil-dwelling habitats.</title>
        <authorList>
            <person name="Torres-Cruz T.J."/>
            <person name="Billingsley Tobias T.L."/>
            <person name="Almatruk M."/>
            <person name="Hesse C."/>
            <person name="Kuske C.R."/>
            <person name="Desiro A."/>
            <person name="Benucci G.M."/>
            <person name="Bonito G."/>
            <person name="Stajich J.E."/>
            <person name="Dunlap C."/>
            <person name="Arnold A.E."/>
            <person name="Porras-Alfaro A."/>
        </authorList>
    </citation>
    <scope>NUCLEOTIDE SEQUENCE [LARGE SCALE GENOMIC DNA]</scope>
    <source>
        <strain evidence="16 17">AZ0501</strain>
    </source>
</reference>
<dbReference type="InterPro" id="IPR010255">
    <property type="entry name" value="Haem_peroxidase_sf"/>
</dbReference>
<name>A0A261XSV4_9FUNG</name>
<proteinExistence type="inferred from homology"/>
<keyword evidence="11" id="KW-0496">Mitochondrion</keyword>
<dbReference type="InterPro" id="IPR044831">
    <property type="entry name" value="Ccp1-like"/>
</dbReference>
<keyword evidence="6" id="KW-0349">Heme</keyword>
<dbReference type="FunFam" id="1.10.420.10:FF:000009">
    <property type="entry name" value="Ascorbate peroxidase"/>
    <property type="match status" value="1"/>
</dbReference>
<dbReference type="InterPro" id="IPR002207">
    <property type="entry name" value="Peroxidase_I"/>
</dbReference>
<keyword evidence="10" id="KW-0408">Iron</keyword>
<comment type="catalytic activity">
    <reaction evidence="12">
        <text>2 Fe(II)-[cytochrome c] + H2O2 + 2 H(+) = 2 Fe(III)-[cytochrome c] + 2 H2O</text>
        <dbReference type="Rhea" id="RHEA:16581"/>
        <dbReference type="Rhea" id="RHEA-COMP:10350"/>
        <dbReference type="Rhea" id="RHEA-COMP:14399"/>
        <dbReference type="ChEBI" id="CHEBI:15377"/>
        <dbReference type="ChEBI" id="CHEBI:15378"/>
        <dbReference type="ChEBI" id="CHEBI:16240"/>
        <dbReference type="ChEBI" id="CHEBI:29033"/>
        <dbReference type="ChEBI" id="CHEBI:29034"/>
        <dbReference type="EC" id="1.11.1.5"/>
    </reaction>
</comment>
<evidence type="ECO:0000259" key="15">
    <source>
        <dbReference type="PROSITE" id="PS50873"/>
    </source>
</evidence>
<dbReference type="GO" id="GO:0034599">
    <property type="term" value="P:cellular response to oxidative stress"/>
    <property type="evidence" value="ECO:0007669"/>
    <property type="project" value="InterPro"/>
</dbReference>
<evidence type="ECO:0000256" key="6">
    <source>
        <dbReference type="ARBA" id="ARBA00022617"/>
    </source>
</evidence>
<dbReference type="Gene3D" id="1.10.420.10">
    <property type="entry name" value="Peroxidase, domain 2"/>
    <property type="match status" value="1"/>
</dbReference>
<dbReference type="Proteomes" id="UP000242875">
    <property type="component" value="Unassembled WGS sequence"/>
</dbReference>
<dbReference type="GO" id="GO:0005759">
    <property type="term" value="C:mitochondrial matrix"/>
    <property type="evidence" value="ECO:0007669"/>
    <property type="project" value="UniProtKB-SubCell"/>
</dbReference>
<dbReference type="GO" id="GO:0004130">
    <property type="term" value="F:cytochrome-c peroxidase activity"/>
    <property type="evidence" value="ECO:0007669"/>
    <property type="project" value="UniProtKB-EC"/>
</dbReference>
<dbReference type="PROSITE" id="PS00435">
    <property type="entry name" value="PEROXIDASE_1"/>
    <property type="match status" value="1"/>
</dbReference>
<evidence type="ECO:0000256" key="10">
    <source>
        <dbReference type="ARBA" id="ARBA00023004"/>
    </source>
</evidence>
<comment type="subcellular location">
    <subcellularLocation>
        <location evidence="3">Mitochondrion intermembrane space</location>
    </subcellularLocation>
    <subcellularLocation>
        <location evidence="2">Mitochondrion matrix</location>
    </subcellularLocation>
</comment>
<evidence type="ECO:0000313" key="16">
    <source>
        <dbReference type="EMBL" id="OZJ01440.1"/>
    </source>
</evidence>
<feature type="domain" description="Plant heme peroxidase family profile" evidence="15">
    <location>
        <begin position="174"/>
        <end position="371"/>
    </location>
</feature>
<dbReference type="FunFam" id="1.10.520.10:FF:000005">
    <property type="entry name" value="Cytochrome c peroxidase"/>
    <property type="match status" value="1"/>
</dbReference>
<dbReference type="GO" id="GO:0046872">
    <property type="term" value="F:metal ion binding"/>
    <property type="evidence" value="ECO:0007669"/>
    <property type="project" value="UniProtKB-UniRule"/>
</dbReference>
<dbReference type="EMBL" id="MVBO01000369">
    <property type="protein sequence ID" value="OZJ01440.1"/>
    <property type="molecule type" value="Genomic_DNA"/>
</dbReference>
<dbReference type="PROSITE" id="PS00436">
    <property type="entry name" value="PEROXIDASE_2"/>
    <property type="match status" value="1"/>
</dbReference>
<comment type="caution">
    <text evidence="16">The sequence shown here is derived from an EMBL/GenBank/DDBJ whole genome shotgun (WGS) entry which is preliminary data.</text>
</comment>
<dbReference type="PRINTS" id="PR00458">
    <property type="entry name" value="PEROXIDASE"/>
</dbReference>
<accession>A0A261XSV4</accession>
<dbReference type="GO" id="GO:0042744">
    <property type="term" value="P:hydrogen peroxide catabolic process"/>
    <property type="evidence" value="ECO:0007669"/>
    <property type="project" value="TreeGrafter"/>
</dbReference>
<sequence length="377" mass="41738">MSSFRVLRNAARVGAARPSVLATAAIKPSIRPRMAVRGYATETSPSGGSSKAVWIGAALVGAGAGYYFYTSSQPSSVTESSGQKAHPIPPTSGTEKTTLEKKGIDYQQVYNTIADMLEENEDYDDGSYGPVLVRLAWHSSGTYSAADGTGGSCGATMRFEPEATHGANNGLAVARDFLEKVKAKYPEISYGDLWTLAGICAIQEMGGPIIPWRPGRFDKTQEHVTPDGRLPDAAKDQRHVREIFYRMGFNDQEIVALLGAHAVGRCHTDRSGYEGPWTFAPTSFTNEYYKLLLDEKWVEKKWKGPKQYEDKKTHSLMMLPAEMTLAWDKEFKKWAQIYAKDQDKWFEDFSAAFSKLMELGVPYAADTKVYKFKPTTA</sequence>
<evidence type="ECO:0000256" key="1">
    <source>
        <dbReference type="ARBA" id="ARBA00003917"/>
    </source>
</evidence>
<keyword evidence="9 13" id="KW-0560">Oxidoreductase</keyword>
<dbReference type="OrthoDB" id="2859658at2759"/>
<dbReference type="PROSITE" id="PS50873">
    <property type="entry name" value="PEROXIDASE_4"/>
    <property type="match status" value="1"/>
</dbReference>
<keyword evidence="17" id="KW-1185">Reference proteome</keyword>
<dbReference type="CDD" id="cd00691">
    <property type="entry name" value="ascorbate_peroxidase"/>
    <property type="match status" value="1"/>
</dbReference>
<organism evidence="16 17">
    <name type="scientific">Bifiguratus adelaidae</name>
    <dbReference type="NCBI Taxonomy" id="1938954"/>
    <lineage>
        <taxon>Eukaryota</taxon>
        <taxon>Fungi</taxon>
        <taxon>Fungi incertae sedis</taxon>
        <taxon>Mucoromycota</taxon>
        <taxon>Mucoromycotina</taxon>
        <taxon>Endogonomycetes</taxon>
        <taxon>Endogonales</taxon>
        <taxon>Endogonales incertae sedis</taxon>
        <taxon>Bifiguratus</taxon>
    </lineage>
</organism>
<dbReference type="GO" id="GO:0000302">
    <property type="term" value="P:response to reactive oxygen species"/>
    <property type="evidence" value="ECO:0007669"/>
    <property type="project" value="TreeGrafter"/>
</dbReference>